<dbReference type="SUPFAM" id="SSF103473">
    <property type="entry name" value="MFS general substrate transporter"/>
    <property type="match status" value="1"/>
</dbReference>
<feature type="transmembrane region" description="Helical" evidence="8">
    <location>
        <begin position="254"/>
        <end position="272"/>
    </location>
</feature>
<keyword evidence="5 8" id="KW-0812">Transmembrane</keyword>
<dbReference type="Gene3D" id="1.20.1250.20">
    <property type="entry name" value="MFS general substrate transporter like domains"/>
    <property type="match status" value="1"/>
</dbReference>
<feature type="transmembrane region" description="Helical" evidence="8">
    <location>
        <begin position="306"/>
        <end position="330"/>
    </location>
</feature>
<dbReference type="GO" id="GO:0022857">
    <property type="term" value="F:transmembrane transporter activity"/>
    <property type="evidence" value="ECO:0007669"/>
    <property type="project" value="InterPro"/>
</dbReference>
<keyword evidence="6 8" id="KW-1133">Transmembrane helix</keyword>
<dbReference type="STRING" id="241244.ATY39_12825"/>
<dbReference type="AlphaFoldDB" id="A0A143HER2"/>
<evidence type="ECO:0000256" key="6">
    <source>
        <dbReference type="ARBA" id="ARBA00022989"/>
    </source>
</evidence>
<accession>A0A143HER2</accession>
<evidence type="ECO:0000313" key="11">
    <source>
        <dbReference type="Proteomes" id="UP000076021"/>
    </source>
</evidence>
<gene>
    <name evidence="10" type="ORF">ATY39_12825</name>
</gene>
<keyword evidence="11" id="KW-1185">Reference proteome</keyword>
<feature type="transmembrane region" description="Helical" evidence="8">
    <location>
        <begin position="217"/>
        <end position="239"/>
    </location>
</feature>
<feature type="transmembrane region" description="Helical" evidence="8">
    <location>
        <begin position="106"/>
        <end position="127"/>
    </location>
</feature>
<name>A0A143HER2_9BACL</name>
<dbReference type="InterPro" id="IPR036259">
    <property type="entry name" value="MFS_trans_sf"/>
</dbReference>
<keyword evidence="7 8" id="KW-0472">Membrane</keyword>
<comment type="subcellular location">
    <subcellularLocation>
        <location evidence="1">Cell membrane</location>
        <topology evidence="1">Multi-pass membrane protein</topology>
    </subcellularLocation>
</comment>
<feature type="transmembrane region" description="Helical" evidence="8">
    <location>
        <begin position="169"/>
        <end position="189"/>
    </location>
</feature>
<reference evidence="10 11" key="1">
    <citation type="journal article" date="2016" name="Genome Announc.">
        <title>Whole-Genome Sequence of Rummeliibacillus stabekisii Strain PP9 Isolated from Antarctic Soil.</title>
        <authorList>
            <person name="da Mota F.F."/>
            <person name="Vollu R.E."/>
            <person name="Jurelevicius D."/>
            <person name="Seldin L."/>
        </authorList>
    </citation>
    <scope>NUCLEOTIDE SEQUENCE [LARGE SCALE GENOMIC DNA]</scope>
    <source>
        <strain evidence="10 11">PP9</strain>
    </source>
</reference>
<dbReference type="KEGG" id="rst:ATY39_12825"/>
<dbReference type="PANTHER" id="PTHR43271:SF1">
    <property type="entry name" value="INNER MEMBRANE TRANSPORT PROTEIN YNFM"/>
    <property type="match status" value="1"/>
</dbReference>
<protein>
    <recommendedName>
        <fullName evidence="9">Major facilitator superfamily (MFS) profile domain-containing protein</fullName>
    </recommendedName>
</protein>
<dbReference type="RefSeq" id="WP_066790360.1">
    <property type="nucleotide sequence ID" value="NZ_CP014806.1"/>
</dbReference>
<evidence type="ECO:0000256" key="1">
    <source>
        <dbReference type="ARBA" id="ARBA00004651"/>
    </source>
</evidence>
<evidence type="ECO:0000256" key="7">
    <source>
        <dbReference type="ARBA" id="ARBA00023136"/>
    </source>
</evidence>
<evidence type="ECO:0000259" key="9">
    <source>
        <dbReference type="PROSITE" id="PS50850"/>
    </source>
</evidence>
<comment type="similarity">
    <text evidence="2">Belongs to the major facilitator superfamily.</text>
</comment>
<feature type="transmembrane region" description="Helical" evidence="8">
    <location>
        <begin position="139"/>
        <end position="157"/>
    </location>
</feature>
<feature type="transmembrane region" description="Helical" evidence="8">
    <location>
        <begin position="12"/>
        <end position="31"/>
    </location>
</feature>
<dbReference type="CDD" id="cd17324">
    <property type="entry name" value="MFS_NepI_like"/>
    <property type="match status" value="1"/>
</dbReference>
<evidence type="ECO:0000256" key="3">
    <source>
        <dbReference type="ARBA" id="ARBA00022448"/>
    </source>
</evidence>
<feature type="transmembrane region" description="Helical" evidence="8">
    <location>
        <begin position="368"/>
        <end position="389"/>
    </location>
</feature>
<evidence type="ECO:0000313" key="10">
    <source>
        <dbReference type="EMBL" id="AMX00214.1"/>
    </source>
</evidence>
<dbReference type="GO" id="GO:0005886">
    <property type="term" value="C:plasma membrane"/>
    <property type="evidence" value="ECO:0007669"/>
    <property type="project" value="UniProtKB-SubCell"/>
</dbReference>
<feature type="transmembrane region" description="Helical" evidence="8">
    <location>
        <begin position="43"/>
        <end position="69"/>
    </location>
</feature>
<evidence type="ECO:0000256" key="4">
    <source>
        <dbReference type="ARBA" id="ARBA00022475"/>
    </source>
</evidence>
<dbReference type="EMBL" id="CP014806">
    <property type="protein sequence ID" value="AMX00214.1"/>
    <property type="molecule type" value="Genomic_DNA"/>
</dbReference>
<evidence type="ECO:0000256" key="8">
    <source>
        <dbReference type="SAM" id="Phobius"/>
    </source>
</evidence>
<reference evidence="11" key="2">
    <citation type="submission" date="2016-03" db="EMBL/GenBank/DDBJ databases">
        <authorList>
            <person name="Ploux O."/>
        </authorList>
    </citation>
    <scope>NUCLEOTIDE SEQUENCE [LARGE SCALE GENOMIC DNA]</scope>
    <source>
        <strain evidence="11">PP9</strain>
    </source>
</reference>
<keyword evidence="3" id="KW-0813">Transport</keyword>
<feature type="transmembrane region" description="Helical" evidence="8">
    <location>
        <begin position="284"/>
        <end position="300"/>
    </location>
</feature>
<feature type="transmembrane region" description="Helical" evidence="8">
    <location>
        <begin position="81"/>
        <end position="100"/>
    </location>
</feature>
<dbReference type="OrthoDB" id="63984at2"/>
<dbReference type="PROSITE" id="PS50850">
    <property type="entry name" value="MFS"/>
    <property type="match status" value="1"/>
</dbReference>
<feature type="transmembrane region" description="Helical" evidence="8">
    <location>
        <begin position="342"/>
        <end position="362"/>
    </location>
</feature>
<keyword evidence="4" id="KW-1003">Cell membrane</keyword>
<evidence type="ECO:0000256" key="2">
    <source>
        <dbReference type="ARBA" id="ARBA00008335"/>
    </source>
</evidence>
<proteinExistence type="inferred from homology"/>
<sequence>MEEYIKRGTLDFRKANLALFAGAFSTYANLYMTQPVMPTLTKFFHISPAAASLSLSFTTASLAICMLIVGSLSEAWGRKPIMTFSMIAVAILTFLIAFSPNYHVLLILRVVQGAVFAGLPAIAMAYLGEEIDPKSLGAAMGLYISGNSIGGLAGRIVMGSVSDYSNWRVGMIVIGIISLLLAIAFYFLLPKSRHFEPDKLALKPLFQSLLMHLKDPALLSLFGVGFLLMGSFVTMYNYIGFQLIEPPYSLSQTIVGWIFLIYLVGTFSSAWMGSLADHHGRYKILLSGIGLMLAGALLSLTDNLFIKIAGIAILTFGFFGAHSIASGWVGKRATHEKAQASSLYLFFYYVGSSVGGTTGGLFWSKFGWSGVVGIVLVFLIAASILAFMIHKITVRQSFNANN</sequence>
<dbReference type="PANTHER" id="PTHR43271">
    <property type="entry name" value="BLL2771 PROTEIN"/>
    <property type="match status" value="1"/>
</dbReference>
<dbReference type="InterPro" id="IPR011701">
    <property type="entry name" value="MFS"/>
</dbReference>
<evidence type="ECO:0000256" key="5">
    <source>
        <dbReference type="ARBA" id="ARBA00022692"/>
    </source>
</evidence>
<dbReference type="Pfam" id="PF07690">
    <property type="entry name" value="MFS_1"/>
    <property type="match status" value="2"/>
</dbReference>
<dbReference type="InterPro" id="IPR020846">
    <property type="entry name" value="MFS_dom"/>
</dbReference>
<organism evidence="10 11">
    <name type="scientific">Rummeliibacillus stabekisii</name>
    <dbReference type="NCBI Taxonomy" id="241244"/>
    <lineage>
        <taxon>Bacteria</taxon>
        <taxon>Bacillati</taxon>
        <taxon>Bacillota</taxon>
        <taxon>Bacilli</taxon>
        <taxon>Bacillales</taxon>
        <taxon>Caryophanaceae</taxon>
        <taxon>Rummeliibacillus</taxon>
    </lineage>
</organism>
<feature type="domain" description="Major facilitator superfamily (MFS) profile" evidence="9">
    <location>
        <begin position="15"/>
        <end position="394"/>
    </location>
</feature>
<dbReference type="Proteomes" id="UP000076021">
    <property type="component" value="Chromosome"/>
</dbReference>